<dbReference type="OrthoDB" id="668992at2759"/>
<organism evidence="3 4">
    <name type="scientific">Miscanthus lutarioriparius</name>
    <dbReference type="NCBI Taxonomy" id="422564"/>
    <lineage>
        <taxon>Eukaryota</taxon>
        <taxon>Viridiplantae</taxon>
        <taxon>Streptophyta</taxon>
        <taxon>Embryophyta</taxon>
        <taxon>Tracheophyta</taxon>
        <taxon>Spermatophyta</taxon>
        <taxon>Magnoliopsida</taxon>
        <taxon>Liliopsida</taxon>
        <taxon>Poales</taxon>
        <taxon>Poaceae</taxon>
        <taxon>PACMAD clade</taxon>
        <taxon>Panicoideae</taxon>
        <taxon>Andropogonodae</taxon>
        <taxon>Andropogoneae</taxon>
        <taxon>Saccharinae</taxon>
        <taxon>Miscanthus</taxon>
    </lineage>
</organism>
<feature type="region of interest" description="Disordered" evidence="1">
    <location>
        <begin position="62"/>
        <end position="115"/>
    </location>
</feature>
<dbReference type="EMBL" id="CAJGYO010000007">
    <property type="protein sequence ID" value="CAD6247765.1"/>
    <property type="molecule type" value="Genomic_DNA"/>
</dbReference>
<reference evidence="3" key="1">
    <citation type="submission" date="2020-10" db="EMBL/GenBank/DDBJ databases">
        <authorList>
            <person name="Han B."/>
            <person name="Lu T."/>
            <person name="Zhao Q."/>
            <person name="Huang X."/>
            <person name="Zhao Y."/>
        </authorList>
    </citation>
    <scope>NUCLEOTIDE SEQUENCE</scope>
</reference>
<dbReference type="Proteomes" id="UP000604825">
    <property type="component" value="Unassembled WGS sequence"/>
</dbReference>
<feature type="region of interest" description="Disordered" evidence="1">
    <location>
        <begin position="753"/>
        <end position="799"/>
    </location>
</feature>
<evidence type="ECO:0000259" key="2">
    <source>
        <dbReference type="Pfam" id="PF07762"/>
    </source>
</evidence>
<comment type="caution">
    <text evidence="3">The sequence shown here is derived from an EMBL/GenBank/DDBJ whole genome shotgun (WGS) entry which is preliminary data.</text>
</comment>
<feature type="region of interest" description="Disordered" evidence="1">
    <location>
        <begin position="34"/>
        <end position="53"/>
    </location>
</feature>
<sequence>MERPWLILRRVLDVGPPGLHAYAEEHAVVVQAEADAQAQEEQHAGVEEAEEHDVAAEDAAVEAQAQHDAVAEAEADAQAQEEEHAAVAEDQAEEDAQAQEEQHAGVEEAEEHDAAAEDAAIEVQIQLEESVVNVNTDAVASELAHAAMDAGAPDFTITVARPPWVSSLFAGLHSHPAPARPDMYPYIIATGRFCLLVHFAIAPSYGTNFDQEPEHSHLVVVRHFLRDDDGAEIDACAVPVPDRPFDDFVNLPALSNIESVGLVCYQETGHYQIAELIVTTGAPQAVVVYIRTDTGVWLDNLLDLPLAMDPRRDWVPHGTVTINSTVLWYDLSWGIISCDLAQPPQLQVLNFHRLPPGRVLRTGSLPDLHCRRCIAVSENLVRYVEIILSPHGHGAATVNMWYRDVEDNPWRWEMNYTESFEDIWDHESYAQTELPPNPPMLVGVSPVNSNVVYFSLNQRLFGVNVPEHTVVDCEQYEPLNRPGPDDEPVTSRYLITWNLDADGVAALLDNLRSEWAASARVVAAVHRCGRNGRRGELVLVEADEGRKARRRSGVVMMTGEAVKGNGRVGHGGGRSRLVTPPGASWTGWNPPGRRAAWSQPTLALRRRARHSTTTGDRPVKEIFPDGAPVRLRSRACDLFLYSDEDGVGVSLSPLRASPRTSWEVRHGAAYVLLQSTADGRYLDISLDPAPPGARGLRAVQSEMIGVVWSARLAGNGGSDVLVRHSVHGLLCPLGCAAGVGVRQRVNGRSVLERGARARRTAAASHSSEPRHGGGARRRRPERPGAQRGSTRRVHASKAA</sequence>
<dbReference type="InterPro" id="IPR011676">
    <property type="entry name" value="DUF1618"/>
</dbReference>
<feature type="region of interest" description="Disordered" evidence="1">
    <location>
        <begin position="562"/>
        <end position="594"/>
    </location>
</feature>
<dbReference type="Pfam" id="PF07762">
    <property type="entry name" value="DUF1618"/>
    <property type="match status" value="1"/>
</dbReference>
<keyword evidence="4" id="KW-1185">Reference proteome</keyword>
<feature type="domain" description="DUF1618" evidence="2">
    <location>
        <begin position="328"/>
        <end position="453"/>
    </location>
</feature>
<gene>
    <name evidence="3" type="ORF">NCGR_LOCUS31944</name>
</gene>
<dbReference type="AlphaFoldDB" id="A0A811PW24"/>
<name>A0A811PW24_9POAL</name>
<evidence type="ECO:0000256" key="1">
    <source>
        <dbReference type="SAM" id="MobiDB-lite"/>
    </source>
</evidence>
<evidence type="ECO:0000313" key="4">
    <source>
        <dbReference type="Proteomes" id="UP000604825"/>
    </source>
</evidence>
<proteinExistence type="predicted"/>
<dbReference type="PANTHER" id="PTHR33086:SF58">
    <property type="entry name" value="DUF1618 DOMAIN-CONTAINING PROTEIN"/>
    <property type="match status" value="1"/>
</dbReference>
<protein>
    <recommendedName>
        <fullName evidence="2">DUF1618 domain-containing protein</fullName>
    </recommendedName>
</protein>
<feature type="compositionally biased region" description="Basic residues" evidence="1">
    <location>
        <begin position="789"/>
        <end position="799"/>
    </location>
</feature>
<accession>A0A811PW24</accession>
<dbReference type="PANTHER" id="PTHR33086">
    <property type="entry name" value="OS05G0468200 PROTEIN-RELATED"/>
    <property type="match status" value="1"/>
</dbReference>
<evidence type="ECO:0000313" key="3">
    <source>
        <dbReference type="EMBL" id="CAD6247765.1"/>
    </source>
</evidence>